<feature type="signal peptide" evidence="2">
    <location>
        <begin position="1"/>
        <end position="20"/>
    </location>
</feature>
<dbReference type="Proteomes" id="UP000291404">
    <property type="component" value="Unassembled WGS sequence"/>
</dbReference>
<accession>A0A4Q9L5L3</accession>
<organism evidence="3 4">
    <name type="scientific">Hamiltosporidium magnivora</name>
    <dbReference type="NCBI Taxonomy" id="148818"/>
    <lineage>
        <taxon>Eukaryota</taxon>
        <taxon>Fungi</taxon>
        <taxon>Fungi incertae sedis</taxon>
        <taxon>Microsporidia</taxon>
        <taxon>Dubosqiidae</taxon>
        <taxon>Hamiltosporidium</taxon>
    </lineage>
</organism>
<gene>
    <name evidence="3" type="ORF">CWI36_1095p0020</name>
</gene>
<dbReference type="EMBL" id="PITI01001095">
    <property type="protein sequence ID" value="TBU02516.1"/>
    <property type="molecule type" value="Genomic_DNA"/>
</dbReference>
<evidence type="ECO:0000256" key="2">
    <source>
        <dbReference type="SAM" id="SignalP"/>
    </source>
</evidence>
<feature type="region of interest" description="Disordered" evidence="1">
    <location>
        <begin position="60"/>
        <end position="80"/>
    </location>
</feature>
<keyword evidence="2" id="KW-0732">Signal</keyword>
<dbReference type="VEuPathDB" id="MicrosporidiaDB:CWI39_0734p0010"/>
<evidence type="ECO:0000313" key="3">
    <source>
        <dbReference type="EMBL" id="TBU02516.1"/>
    </source>
</evidence>
<protein>
    <submittedName>
        <fullName evidence="3">Uncharacterized protein</fullName>
    </submittedName>
</protein>
<feature type="chain" id="PRO_5020683906" evidence="2">
    <location>
        <begin position="21"/>
        <end position="511"/>
    </location>
</feature>
<reference evidence="3 4" key="1">
    <citation type="submission" date="2017-12" db="EMBL/GenBank/DDBJ databases">
        <authorList>
            <person name="Pombert J.-F."/>
            <person name="Haag K.L."/>
            <person name="Ebert D."/>
        </authorList>
    </citation>
    <scope>NUCLEOTIDE SEQUENCE [LARGE SCALE GENOMIC DNA]</scope>
    <source>
        <strain evidence="3">BE-OM-2</strain>
    </source>
</reference>
<dbReference type="VEuPathDB" id="MicrosporidiaDB:CWI36_1095p0020"/>
<keyword evidence="4" id="KW-1185">Reference proteome</keyword>
<evidence type="ECO:0000256" key="1">
    <source>
        <dbReference type="SAM" id="MobiDB-lite"/>
    </source>
</evidence>
<dbReference type="AlphaFoldDB" id="A0A4Q9L5L3"/>
<proteinExistence type="predicted"/>
<comment type="caution">
    <text evidence="3">The sequence shown here is derived from an EMBL/GenBank/DDBJ whole genome shotgun (WGS) entry which is preliminary data.</text>
</comment>
<name>A0A4Q9L5L3_9MICR</name>
<evidence type="ECO:0000313" key="4">
    <source>
        <dbReference type="Proteomes" id="UP000291404"/>
    </source>
</evidence>
<sequence>MINRIFYVQLSSILIKSLLATDIIRVNTESCLITDTESEEDMIYDFQKCKRQKIYNNCDNPDSEKEKKIKSNATSETVATPHLEGDKNKASFYPKITALLKGEFSYQEPQILLPPCSIQNLMDNSNQACSRKASEFSLSIDNMLLFHSKSPQKIEYVFVKMCEELHHIFSVNGIHFYTLISHIKFYLKRLELYERFYCRSSSETDLAWIFDETKKLILFQWKDFKRSLYISFFPELFGFGTFINDKYLQSDLKPFHLFRNLFIIHIICSRSRETIEEEKIYFPNKGRLYQKKNCKIILSDQETILSFLILFFESLKTDDIFIPIYLSFRSKLVSKNADESRFTNIPLKKVYFDLFFMLDVKEYVKIHVFLWNNSVDTISNKKIFAQISRYLGFDRLSFTRLDTIKWIIMYKNILTELRFYIQEINTKIAFSLRQKEFLLYYDLFVKCLIKILANEFSLDSMKILRISAKFYKCAIRFLWNVMFEKINFDLAPEFRNEINNLLNKNAIFSFK</sequence>